<proteinExistence type="predicted"/>
<evidence type="ECO:0000313" key="2">
    <source>
        <dbReference type="EMBL" id="CAA7029595.1"/>
    </source>
</evidence>
<reference evidence="2" key="1">
    <citation type="submission" date="2020-01" db="EMBL/GenBank/DDBJ databases">
        <authorList>
            <person name="Mishra B."/>
        </authorList>
    </citation>
    <scope>NUCLEOTIDE SEQUENCE [LARGE SCALE GENOMIC DNA]</scope>
</reference>
<gene>
    <name evidence="2" type="ORF">MERR_LOCUS16830</name>
</gene>
<evidence type="ECO:0000313" key="3">
    <source>
        <dbReference type="Proteomes" id="UP000467841"/>
    </source>
</evidence>
<dbReference type="EMBL" id="CACVBM020001085">
    <property type="protein sequence ID" value="CAA7029595.1"/>
    <property type="molecule type" value="Genomic_DNA"/>
</dbReference>
<dbReference type="Pfam" id="PF07727">
    <property type="entry name" value="RVT_2"/>
    <property type="match status" value="1"/>
</dbReference>
<dbReference type="InterPro" id="IPR013103">
    <property type="entry name" value="RVT_2"/>
</dbReference>
<protein>
    <recommendedName>
        <fullName evidence="1">Reverse transcriptase Ty1/copia-type domain-containing protein</fullName>
    </recommendedName>
</protein>
<accession>A0A6D2ISP4</accession>
<dbReference type="AlphaFoldDB" id="A0A6D2ISP4"/>
<organism evidence="2 3">
    <name type="scientific">Microthlaspi erraticum</name>
    <dbReference type="NCBI Taxonomy" id="1685480"/>
    <lineage>
        <taxon>Eukaryota</taxon>
        <taxon>Viridiplantae</taxon>
        <taxon>Streptophyta</taxon>
        <taxon>Embryophyta</taxon>
        <taxon>Tracheophyta</taxon>
        <taxon>Spermatophyta</taxon>
        <taxon>Magnoliopsida</taxon>
        <taxon>eudicotyledons</taxon>
        <taxon>Gunneridae</taxon>
        <taxon>Pentapetalae</taxon>
        <taxon>rosids</taxon>
        <taxon>malvids</taxon>
        <taxon>Brassicales</taxon>
        <taxon>Brassicaceae</taxon>
        <taxon>Coluteocarpeae</taxon>
        <taxon>Microthlaspi</taxon>
    </lineage>
</organism>
<dbReference type="OrthoDB" id="898731at2759"/>
<dbReference type="CDD" id="cd09272">
    <property type="entry name" value="RNase_HI_RT_Ty1"/>
    <property type="match status" value="1"/>
</dbReference>
<evidence type="ECO:0000259" key="1">
    <source>
        <dbReference type="Pfam" id="PF07727"/>
    </source>
</evidence>
<keyword evidence="3" id="KW-1185">Reference proteome</keyword>
<feature type="domain" description="Reverse transcriptase Ty1/copia-type" evidence="1">
    <location>
        <begin position="6"/>
        <end position="190"/>
    </location>
</feature>
<dbReference type="Proteomes" id="UP000467841">
    <property type="component" value="Unassembled WGS sequence"/>
</dbReference>
<name>A0A6D2ISP4_9BRAS</name>
<comment type="caution">
    <text evidence="2">The sequence shown here is derived from an EMBL/GenBank/DDBJ whole genome shotgun (WGS) entry which is preliminary data.</text>
</comment>
<sequence length="390" mass="45634">MDAITFRFLMSLAASQNLEMYLMDVVTAYLYGSLENEIYMKIPEGLKMPEDLKSKAKEICSVRLQRSLYGLKQSGRMWYNRLSEYLLSKDYVNNAICPCVFIKKSSSGFVIIAVYVDDLNMIGTQKEIDDARTHMKEEFEMKDLGKTKFCLGLQIEHFQDGIFVHQSNYTKRVLKRFYMDKATPLSTPMVNRSLDVEKDPFRPCEDNEEVLGPEDIYQIHTKLDHKQVMFSQLVELRSPGVRKSKLWLQRLQIMQKLLLSMKHVESVWLRSMTHHIQESSGIVTEKEPTKIFEDNSACVTQLKEGYIKSDRTKHIPPRFFSYTQELQKNQEVDIEYIRSSDNAADLFTKALPTTVFKKHVHSMECVVYKTCEKKRLYLFQGEIMLRYSFS</sequence>